<feature type="compositionally biased region" description="Pro residues" evidence="4">
    <location>
        <begin position="46"/>
        <end position="55"/>
    </location>
</feature>
<dbReference type="EMBL" id="AP028216">
    <property type="protein sequence ID" value="BEI93104.1"/>
    <property type="molecule type" value="Genomic_DNA"/>
</dbReference>
<dbReference type="GO" id="GO:0030527">
    <property type="term" value="F:structural constituent of chromatin"/>
    <property type="evidence" value="ECO:0007669"/>
    <property type="project" value="InterPro"/>
</dbReference>
<feature type="region of interest" description="Disordered" evidence="4">
    <location>
        <begin position="27"/>
        <end position="55"/>
    </location>
</feature>
<protein>
    <recommendedName>
        <fullName evidence="1">Histone H1</fullName>
    </recommendedName>
</protein>
<dbReference type="GO" id="GO:0000786">
    <property type="term" value="C:nucleosome"/>
    <property type="evidence" value="ECO:0007669"/>
    <property type="project" value="InterPro"/>
</dbReference>
<keyword evidence="2 3" id="KW-0238">DNA-binding</keyword>
<gene>
    <name evidence="6" type="ORF">CcaverHIS019_0507320</name>
</gene>
<dbReference type="Gene3D" id="1.10.10.10">
    <property type="entry name" value="Winged helix-like DNA-binding domain superfamily/Winged helix DNA-binding domain"/>
    <property type="match status" value="1"/>
</dbReference>
<dbReference type="InterPro" id="IPR005819">
    <property type="entry name" value="H1/H5"/>
</dbReference>
<keyword evidence="7" id="KW-1185">Reference proteome</keyword>
<dbReference type="KEGG" id="ccac:CcaHIS019_0507320"/>
<dbReference type="Pfam" id="PF00538">
    <property type="entry name" value="Linker_histone"/>
    <property type="match status" value="1"/>
</dbReference>
<dbReference type="AlphaFoldDB" id="A0AA48QX20"/>
<feature type="domain" description="H15" evidence="5">
    <location>
        <begin position="76"/>
        <end position="152"/>
    </location>
</feature>
<dbReference type="RefSeq" id="XP_060458369.1">
    <property type="nucleotide sequence ID" value="XM_060601924.1"/>
</dbReference>
<dbReference type="GO" id="GO:0003677">
    <property type="term" value="F:DNA binding"/>
    <property type="evidence" value="ECO:0007669"/>
    <property type="project" value="UniProtKB-KW"/>
</dbReference>
<dbReference type="InterPro" id="IPR036390">
    <property type="entry name" value="WH_DNA-bd_sf"/>
</dbReference>
<dbReference type="SUPFAM" id="SSF46785">
    <property type="entry name" value="Winged helix' DNA-binding domain"/>
    <property type="match status" value="1"/>
</dbReference>
<feature type="compositionally biased region" description="Low complexity" evidence="4">
    <location>
        <begin position="27"/>
        <end position="36"/>
    </location>
</feature>
<proteinExistence type="inferred from homology"/>
<dbReference type="InterPro" id="IPR036388">
    <property type="entry name" value="WH-like_DNA-bd_sf"/>
</dbReference>
<evidence type="ECO:0000256" key="4">
    <source>
        <dbReference type="SAM" id="MobiDB-lite"/>
    </source>
</evidence>
<evidence type="ECO:0000313" key="6">
    <source>
        <dbReference type="EMBL" id="BEI93104.1"/>
    </source>
</evidence>
<keyword evidence="3" id="KW-0158">Chromosome</keyword>
<keyword evidence="3" id="KW-0539">Nucleus</keyword>
<dbReference type="GO" id="GO:0006334">
    <property type="term" value="P:nucleosome assembly"/>
    <property type="evidence" value="ECO:0007669"/>
    <property type="project" value="InterPro"/>
</dbReference>
<comment type="similarity">
    <text evidence="3">Belongs to the histone H1/H5 family.</text>
</comment>
<dbReference type="CDD" id="cd00073">
    <property type="entry name" value="H15"/>
    <property type="match status" value="1"/>
</dbReference>
<evidence type="ECO:0000259" key="5">
    <source>
        <dbReference type="PROSITE" id="PS51504"/>
    </source>
</evidence>
<name>A0AA48QX20_9TREE</name>
<comment type="subcellular location">
    <subcellularLocation>
        <location evidence="3">Nucleus</location>
    </subcellularLocation>
</comment>
<evidence type="ECO:0000313" key="7">
    <source>
        <dbReference type="Proteomes" id="UP001233271"/>
    </source>
</evidence>
<evidence type="ECO:0000256" key="2">
    <source>
        <dbReference type="ARBA" id="ARBA00023125"/>
    </source>
</evidence>
<dbReference type="GO" id="GO:0005634">
    <property type="term" value="C:nucleus"/>
    <property type="evidence" value="ECO:0007669"/>
    <property type="project" value="UniProtKB-SubCell"/>
</dbReference>
<reference evidence="6" key="1">
    <citation type="journal article" date="2023" name="BMC Genomics">
        <title>Chromosome-level genome assemblies of Cutaneotrichosporon spp. (Trichosporonales, Basidiomycota) reveal imbalanced evolution between nucleotide sequences and chromosome synteny.</title>
        <authorList>
            <person name="Kobayashi Y."/>
            <person name="Kayamori A."/>
            <person name="Aoki K."/>
            <person name="Shiwa Y."/>
            <person name="Matsutani M."/>
            <person name="Fujita N."/>
            <person name="Sugita T."/>
            <person name="Iwasaki W."/>
            <person name="Tanaka N."/>
            <person name="Takashima M."/>
        </authorList>
    </citation>
    <scope>NUCLEOTIDE SEQUENCE</scope>
    <source>
        <strain evidence="6">HIS019</strain>
    </source>
</reference>
<dbReference type="GeneID" id="85496974"/>
<organism evidence="6 7">
    <name type="scientific">Cutaneotrichosporon cavernicola</name>
    <dbReference type="NCBI Taxonomy" id="279322"/>
    <lineage>
        <taxon>Eukaryota</taxon>
        <taxon>Fungi</taxon>
        <taxon>Dikarya</taxon>
        <taxon>Basidiomycota</taxon>
        <taxon>Agaricomycotina</taxon>
        <taxon>Tremellomycetes</taxon>
        <taxon>Trichosporonales</taxon>
        <taxon>Trichosporonaceae</taxon>
        <taxon>Cutaneotrichosporon</taxon>
    </lineage>
</organism>
<sequence>MSHTARRHYASDATWCADVADKRPSTCISSSSPHSSIFNTLRRHPPQPSSVPPPLNLSTMAPTVTKKAAAPRKASNHPTFLVMIQECIAAHPEDARSGVSRPTIKKYLANTYKLDLSSASNVNNLSNAIKRGAETGALILPKGIGGKVKLAPKAKKAPAADKENVAPKKAAAPKKKATSTTKKPAAAKSAVKKATTTKKVPAAVKKTSTKKAPVAAKAKAAPTKKAAPKKAATKAKAAK</sequence>
<feature type="compositionally biased region" description="Basic residues" evidence="4">
    <location>
        <begin position="226"/>
        <end position="239"/>
    </location>
</feature>
<dbReference type="Proteomes" id="UP001233271">
    <property type="component" value="Chromosome 5"/>
</dbReference>
<dbReference type="PROSITE" id="PS51504">
    <property type="entry name" value="H15"/>
    <property type="match status" value="1"/>
</dbReference>
<dbReference type="PRINTS" id="PR00624">
    <property type="entry name" value="HISTONEH5"/>
</dbReference>
<dbReference type="SMART" id="SM00526">
    <property type="entry name" value="H15"/>
    <property type="match status" value="1"/>
</dbReference>
<dbReference type="InterPro" id="IPR005818">
    <property type="entry name" value="Histone_H1/H5_H15"/>
</dbReference>
<feature type="compositionally biased region" description="Low complexity" evidence="4">
    <location>
        <begin position="178"/>
        <end position="225"/>
    </location>
</feature>
<evidence type="ECO:0000256" key="3">
    <source>
        <dbReference type="RuleBase" id="RU003894"/>
    </source>
</evidence>
<evidence type="ECO:0000256" key="1">
    <source>
        <dbReference type="ARBA" id="ARBA00020833"/>
    </source>
</evidence>
<feature type="region of interest" description="Disordered" evidence="4">
    <location>
        <begin position="151"/>
        <end position="239"/>
    </location>
</feature>
<accession>A0AA48QX20</accession>